<evidence type="ECO:0000259" key="8">
    <source>
        <dbReference type="PROSITE" id="PS50157"/>
    </source>
</evidence>
<feature type="domain" description="C2H2-type" evidence="8">
    <location>
        <begin position="339"/>
        <end position="368"/>
    </location>
</feature>
<dbReference type="PROSITE" id="PS00028">
    <property type="entry name" value="ZINC_FINGER_C2H2_1"/>
    <property type="match status" value="3"/>
</dbReference>
<dbReference type="InterPro" id="IPR013087">
    <property type="entry name" value="Znf_C2H2_type"/>
</dbReference>
<dbReference type="Proteomes" id="UP001497623">
    <property type="component" value="Unassembled WGS sequence"/>
</dbReference>
<keyword evidence="3 7" id="KW-0863">Zinc-finger</keyword>
<dbReference type="Pfam" id="PF00096">
    <property type="entry name" value="zf-C2H2"/>
    <property type="match status" value="3"/>
</dbReference>
<sequence length="395" mass="44193">MKYTEMADYQDIWLDIETVLLKDCKHENDEAVSLIQKGEDMIIPYSPSTPYAEAHSPASQGKYASISSADGFKSSESSLTQIGILSSSSKYPKHNEVVSPVIVGGIQNISDPGRSIQPPSSPAVPSMSPNVPSQIHTHATTSLCDPVPFQLSSSQSLYPTTSASYSPTHPWPRIKSEFVEHSETQPEYRDTGYWRDFYSVREQSLQHTYSFYPATPPYPPDNHSSTSPTPTGCPQLAMSSAINNPLLTPPSSPALLATSFPVSMNSTVHSYISLGMQHAYPLNTSQSSVIVKPKARRRRTWTRRKAVVHTCSHSGCTKTYAKSSHLKAHMRTHTGEKPYMCDWKGCGWRFARSDELTRHYRKHTGDRPFQCRLCERAFSRSDHLSLHMKRHMAIQ</sequence>
<evidence type="ECO:0000313" key="10">
    <source>
        <dbReference type="Proteomes" id="UP001497623"/>
    </source>
</evidence>
<evidence type="ECO:0000256" key="6">
    <source>
        <dbReference type="ARBA" id="ARBA00023163"/>
    </source>
</evidence>
<dbReference type="PANTHER" id="PTHR23235">
    <property type="entry name" value="KRUEPPEL-LIKE TRANSCRIPTION FACTOR"/>
    <property type="match status" value="1"/>
</dbReference>
<feature type="non-terminal residue" evidence="9">
    <location>
        <position position="395"/>
    </location>
</feature>
<reference evidence="9 10" key="1">
    <citation type="submission" date="2024-05" db="EMBL/GenBank/DDBJ databases">
        <authorList>
            <person name="Wallberg A."/>
        </authorList>
    </citation>
    <scope>NUCLEOTIDE SEQUENCE [LARGE SCALE GENOMIC DNA]</scope>
</reference>
<dbReference type="FunFam" id="3.30.160.60:FF:000032">
    <property type="entry name" value="Krueppel-like factor 4"/>
    <property type="match status" value="1"/>
</dbReference>
<feature type="domain" description="C2H2-type" evidence="8">
    <location>
        <begin position="369"/>
        <end position="395"/>
    </location>
</feature>
<evidence type="ECO:0000256" key="5">
    <source>
        <dbReference type="ARBA" id="ARBA00023015"/>
    </source>
</evidence>
<keyword evidence="6" id="KW-0804">Transcription</keyword>
<dbReference type="InterPro" id="IPR036236">
    <property type="entry name" value="Znf_C2H2_sf"/>
</dbReference>
<keyword evidence="2" id="KW-0677">Repeat</keyword>
<dbReference type="GO" id="GO:0000978">
    <property type="term" value="F:RNA polymerase II cis-regulatory region sequence-specific DNA binding"/>
    <property type="evidence" value="ECO:0007669"/>
    <property type="project" value="TreeGrafter"/>
</dbReference>
<evidence type="ECO:0000256" key="2">
    <source>
        <dbReference type="ARBA" id="ARBA00022737"/>
    </source>
</evidence>
<dbReference type="GO" id="GO:0008270">
    <property type="term" value="F:zinc ion binding"/>
    <property type="evidence" value="ECO:0007669"/>
    <property type="project" value="UniProtKB-KW"/>
</dbReference>
<evidence type="ECO:0000256" key="1">
    <source>
        <dbReference type="ARBA" id="ARBA00022723"/>
    </source>
</evidence>
<dbReference type="EMBL" id="CAXKWB010008159">
    <property type="protein sequence ID" value="CAL4089883.1"/>
    <property type="molecule type" value="Genomic_DNA"/>
</dbReference>
<evidence type="ECO:0000256" key="3">
    <source>
        <dbReference type="ARBA" id="ARBA00022771"/>
    </source>
</evidence>
<comment type="caution">
    <text evidence="9">The sequence shown here is derived from an EMBL/GenBank/DDBJ whole genome shotgun (WGS) entry which is preliminary data.</text>
</comment>
<gene>
    <name evidence="9" type="ORF">MNOR_LOCUS13915</name>
</gene>
<dbReference type="GO" id="GO:0000981">
    <property type="term" value="F:DNA-binding transcription factor activity, RNA polymerase II-specific"/>
    <property type="evidence" value="ECO:0007669"/>
    <property type="project" value="TreeGrafter"/>
</dbReference>
<keyword evidence="1" id="KW-0479">Metal-binding</keyword>
<dbReference type="Gene3D" id="3.30.160.60">
    <property type="entry name" value="Classic Zinc Finger"/>
    <property type="match status" value="3"/>
</dbReference>
<protein>
    <recommendedName>
        <fullName evidence="8">C2H2-type domain-containing protein</fullName>
    </recommendedName>
</protein>
<dbReference type="SUPFAM" id="SSF57667">
    <property type="entry name" value="beta-beta-alpha zinc fingers"/>
    <property type="match status" value="2"/>
</dbReference>
<keyword evidence="5" id="KW-0805">Transcription regulation</keyword>
<dbReference type="SMART" id="SM00355">
    <property type="entry name" value="ZnF_C2H2"/>
    <property type="match status" value="3"/>
</dbReference>
<dbReference type="AlphaFoldDB" id="A0AAV2QPI4"/>
<evidence type="ECO:0000256" key="7">
    <source>
        <dbReference type="PROSITE-ProRule" id="PRU00042"/>
    </source>
</evidence>
<evidence type="ECO:0000313" key="9">
    <source>
        <dbReference type="EMBL" id="CAL4089883.1"/>
    </source>
</evidence>
<name>A0AAV2QPI4_MEGNR</name>
<dbReference type="PROSITE" id="PS50157">
    <property type="entry name" value="ZINC_FINGER_C2H2_2"/>
    <property type="match status" value="3"/>
</dbReference>
<accession>A0AAV2QPI4</accession>
<proteinExistence type="predicted"/>
<evidence type="ECO:0000256" key="4">
    <source>
        <dbReference type="ARBA" id="ARBA00022833"/>
    </source>
</evidence>
<dbReference type="PANTHER" id="PTHR23235:SF158">
    <property type="entry name" value="C2H2-TYPE DOMAIN-CONTAINING PROTEIN"/>
    <property type="match status" value="1"/>
</dbReference>
<keyword evidence="4" id="KW-0862">Zinc</keyword>
<feature type="domain" description="C2H2-type" evidence="8">
    <location>
        <begin position="309"/>
        <end position="338"/>
    </location>
</feature>
<organism evidence="9 10">
    <name type="scientific">Meganyctiphanes norvegica</name>
    <name type="common">Northern krill</name>
    <name type="synonym">Thysanopoda norvegica</name>
    <dbReference type="NCBI Taxonomy" id="48144"/>
    <lineage>
        <taxon>Eukaryota</taxon>
        <taxon>Metazoa</taxon>
        <taxon>Ecdysozoa</taxon>
        <taxon>Arthropoda</taxon>
        <taxon>Crustacea</taxon>
        <taxon>Multicrustacea</taxon>
        <taxon>Malacostraca</taxon>
        <taxon>Eumalacostraca</taxon>
        <taxon>Eucarida</taxon>
        <taxon>Euphausiacea</taxon>
        <taxon>Euphausiidae</taxon>
        <taxon>Meganyctiphanes</taxon>
    </lineage>
</organism>
<keyword evidence="10" id="KW-1185">Reference proteome</keyword>